<sequence>MRSLLSKAWAWACAGIAAASLTVPAAAAPDKARVEAVMKRATRFMVEKVSTNGGYVWSYLPDLSRRWGEMEAFPTMIWVQPPGTATMGHLYLDAYHASGDAYYYEAAAKAADALIAIQQDNGGWHYFGDFGGEASKKRWYDTIGKNAWRLEEFQHDWGNATFDDAGTSESMQFLLRLYVEKHDPKYLPALQKALNFVLDSQYPIGGWPQRFPLKSDFSHHGKPDYTSFITFNDDVAGENIQFLLYAYQSLGGDARVYDAIVRAMNVYLVTQQAKPQAGWGLQYTLDLKPVGARTYEPDALVTHTTAANVRQLFRFYRLTGDKKFLARVPEALDWLESVKLPADQVKGGRAYPTFIEIGTNRPLYVHRRGSNVVNGEYYAHHDPANTITHYSSTRAVDMTGLRREYAELNASDPAAVAKDSPLRTPQPLPRYFLVEETATSDLNTAGGKRSPDALVKSLNAAGWWPTELKATSNPYAGDGAAAPVPGDYSRTKVGDATDTSPYETDHPVVGISTGTYIENMKVLIAALRR</sequence>
<feature type="signal peptide" evidence="2">
    <location>
        <begin position="1"/>
        <end position="27"/>
    </location>
</feature>
<feature type="chain" id="PRO_5020375860" evidence="2">
    <location>
        <begin position="28"/>
        <end position="529"/>
    </location>
</feature>
<proteinExistence type="predicted"/>
<protein>
    <submittedName>
        <fullName evidence="3">Pectate lyase</fullName>
    </submittedName>
</protein>
<accession>A0A4S1XJT1</accession>
<comment type="caution">
    <text evidence="3">The sequence shown here is derived from an EMBL/GenBank/DDBJ whole genome shotgun (WGS) entry which is preliminary data.</text>
</comment>
<dbReference type="Gene3D" id="1.50.10.20">
    <property type="match status" value="1"/>
</dbReference>
<evidence type="ECO:0000313" key="4">
    <source>
        <dbReference type="Proteomes" id="UP000306147"/>
    </source>
</evidence>
<name>A0A4S1XJT1_9SPHN</name>
<organism evidence="3 4">
    <name type="scientific">Sphingomonas gei</name>
    <dbReference type="NCBI Taxonomy" id="1395960"/>
    <lineage>
        <taxon>Bacteria</taxon>
        <taxon>Pseudomonadati</taxon>
        <taxon>Pseudomonadota</taxon>
        <taxon>Alphaproteobacteria</taxon>
        <taxon>Sphingomonadales</taxon>
        <taxon>Sphingomonadaceae</taxon>
        <taxon>Sphingomonas</taxon>
    </lineage>
</organism>
<dbReference type="RefSeq" id="WP_135962270.1">
    <property type="nucleotide sequence ID" value="NZ_SRXT01000001.1"/>
</dbReference>
<evidence type="ECO:0000313" key="3">
    <source>
        <dbReference type="EMBL" id="TGX56070.1"/>
    </source>
</evidence>
<dbReference type="GO" id="GO:0016829">
    <property type="term" value="F:lyase activity"/>
    <property type="evidence" value="ECO:0007669"/>
    <property type="project" value="UniProtKB-KW"/>
</dbReference>
<feature type="compositionally biased region" description="Low complexity" evidence="1">
    <location>
        <begin position="474"/>
        <end position="488"/>
    </location>
</feature>
<keyword evidence="2" id="KW-0732">Signal</keyword>
<gene>
    <name evidence="3" type="ORF">E5A73_02900</name>
</gene>
<dbReference type="InterPro" id="IPR012669">
    <property type="entry name" value="Pectate_lyase"/>
</dbReference>
<feature type="region of interest" description="Disordered" evidence="1">
    <location>
        <begin position="474"/>
        <end position="505"/>
    </location>
</feature>
<evidence type="ECO:0000256" key="2">
    <source>
        <dbReference type="SAM" id="SignalP"/>
    </source>
</evidence>
<dbReference type="OrthoDB" id="9804686at2"/>
<dbReference type="AlphaFoldDB" id="A0A4S1XJT1"/>
<reference evidence="3 4" key="1">
    <citation type="submission" date="2019-04" db="EMBL/GenBank/DDBJ databases">
        <title>Sphingomonas psychrotolerans sp. nov., isolated from soil in the Tianshan Mountains, Xinjiang, China.</title>
        <authorList>
            <person name="Luo Y."/>
            <person name="Sheng H."/>
        </authorList>
    </citation>
    <scope>NUCLEOTIDE SEQUENCE [LARGE SCALE GENOMIC DNA]</scope>
    <source>
        <strain evidence="3 4">ZFGT-11</strain>
    </source>
</reference>
<keyword evidence="3" id="KW-0456">Lyase</keyword>
<keyword evidence="4" id="KW-1185">Reference proteome</keyword>
<evidence type="ECO:0000256" key="1">
    <source>
        <dbReference type="SAM" id="MobiDB-lite"/>
    </source>
</evidence>
<dbReference type="EMBL" id="SRXT01000001">
    <property type="protein sequence ID" value="TGX56070.1"/>
    <property type="molecule type" value="Genomic_DNA"/>
</dbReference>
<dbReference type="Proteomes" id="UP000306147">
    <property type="component" value="Unassembled WGS sequence"/>
</dbReference>
<dbReference type="SUPFAM" id="SSF81853">
    <property type="entry name" value="Family 10 polysaccharide lyase"/>
    <property type="match status" value="1"/>
</dbReference>
<dbReference type="Pfam" id="PF09492">
    <property type="entry name" value="Pec_lyase"/>
    <property type="match status" value="1"/>
</dbReference>